<name>A0A072ZMT5_PSEAI</name>
<reference evidence="9" key="8">
    <citation type="submission" date="2023-06" db="EMBL/GenBank/DDBJ databases">
        <authorList>
            <consortium name="Clinical and Environmental Microbiology Branch: Whole genome sequencing antimicrobial resistance pathogens in the healthcare setting"/>
        </authorList>
    </citation>
    <scope>NUCLEOTIDE SEQUENCE</scope>
    <source>
        <strain evidence="9">2021CK-01020</strain>
    </source>
</reference>
<dbReference type="InterPro" id="IPR050330">
    <property type="entry name" value="Bact_OuterMem_StrucFunc"/>
</dbReference>
<dbReference type="Gene3D" id="3.30.1330.60">
    <property type="entry name" value="OmpA-like domain"/>
    <property type="match status" value="1"/>
</dbReference>
<evidence type="ECO:0000313" key="13">
    <source>
        <dbReference type="Proteomes" id="UP000284767"/>
    </source>
</evidence>
<dbReference type="OMA" id="DSSYNPD"/>
<feature type="domain" description="OmpA-like" evidence="3">
    <location>
        <begin position="166"/>
        <end position="284"/>
    </location>
</feature>
<evidence type="ECO:0000259" key="3">
    <source>
        <dbReference type="PROSITE" id="PS51123"/>
    </source>
</evidence>
<feature type="chain" id="PRO_5015027969" evidence="2">
    <location>
        <begin position="22"/>
        <end position="293"/>
    </location>
</feature>
<evidence type="ECO:0000313" key="8">
    <source>
        <dbReference type="EMBL" id="RPM12243.1"/>
    </source>
</evidence>
<protein>
    <submittedName>
        <fullName evidence="4">Lipoprotein YiaD</fullName>
    </submittedName>
    <submittedName>
        <fullName evidence="5">OmpA family protein</fullName>
    </submittedName>
</protein>
<dbReference type="EMBL" id="NSNE01000012">
    <property type="protein sequence ID" value="RPM12243.1"/>
    <property type="molecule type" value="Genomic_DNA"/>
</dbReference>
<keyword evidence="2" id="KW-0732">Signal</keyword>
<dbReference type="EMBL" id="WXZT01000003">
    <property type="protein sequence ID" value="MZZ11639.1"/>
    <property type="molecule type" value="Genomic_DNA"/>
</dbReference>
<dbReference type="PANTHER" id="PTHR30329">
    <property type="entry name" value="STATOR ELEMENT OF FLAGELLAR MOTOR COMPLEX"/>
    <property type="match status" value="1"/>
</dbReference>
<dbReference type="RefSeq" id="WP_003082037.1">
    <property type="nucleotide sequence ID" value="NZ_AP014622.1"/>
</dbReference>
<accession>A0A1S1C4M4</accession>
<dbReference type="EMBL" id="CVVU01000256">
    <property type="protein sequence ID" value="CRP93733.1"/>
    <property type="molecule type" value="Genomic_DNA"/>
</dbReference>
<reference evidence="10" key="2">
    <citation type="submission" date="2015-06" db="EMBL/GenBank/DDBJ databases">
        <authorList>
            <person name="Radhakrishnan Rajesh"/>
            <person name="Underwood Anthony"/>
            <person name="Al-Shahib Ali"/>
        </authorList>
    </citation>
    <scope>NUCLEOTIDE SEQUENCE [LARGE SCALE GENOMIC DNA]</scope>
    <source>
        <strain evidence="10">P19_London_7_VIM_2_05_10</strain>
    </source>
</reference>
<keyword evidence="1" id="KW-0472">Membrane</keyword>
<sequence>MKLLKTSTLLLCMTASGCSYFQTQDASSQPAKAPAEQASSHSWWPFGKDDGQTVAKQATEQKAEAEHVGSSHWWWPFGKDEGGRDVAAKAAEQKAEIAAAKKEVAAAAEPKAANPWWWPFGASSASKASGKPALVQQKVTKEWLDAHEKALREAIAGSEFTLERRDNALIVIAPADYSFNPKRHTMLMPITLNPLGKVAKMAQADPQSGILVLGHTDSTGSKAVNDKLSFERAQSVAAIFRLSGLKGDQLRLKGVGSDMPRADNASAAGRAQNRRVEVLYTQRASLLSLAQGN</sequence>
<dbReference type="PROSITE" id="PS51123">
    <property type="entry name" value="OMPA_2"/>
    <property type="match status" value="1"/>
</dbReference>
<dbReference type="Proteomes" id="UP000644192">
    <property type="component" value="Unassembled WGS sequence"/>
</dbReference>
<dbReference type="EMBL" id="CP136986">
    <property type="protein sequence ID" value="WOS75883.1"/>
    <property type="molecule type" value="Genomic_DNA"/>
</dbReference>
<reference evidence="5" key="7">
    <citation type="submission" date="2020-01" db="EMBL/GenBank/DDBJ databases">
        <title>Bacteria Cultured from War Wounds Associated with the Conflict in Eastern Ukraine.</title>
        <authorList>
            <person name="Snesrud E."/>
            <person name="Galac M.R."/>
            <person name="Mc Gann P."/>
            <person name="Valentine K."/>
            <person name="Viacheslav K."/>
        </authorList>
    </citation>
    <scope>NUCLEOTIDE SEQUENCE</scope>
    <source>
        <strain evidence="5">VNMU148</strain>
    </source>
</reference>
<evidence type="ECO:0000313" key="7">
    <source>
        <dbReference type="EMBL" id="RCI74440.1"/>
    </source>
</evidence>
<dbReference type="GO" id="GO:0016020">
    <property type="term" value="C:membrane"/>
    <property type="evidence" value="ECO:0007669"/>
    <property type="project" value="UniProtKB-UniRule"/>
</dbReference>
<dbReference type="PANTHER" id="PTHR30329:SF20">
    <property type="entry name" value="EXPORTED PROTEIN"/>
    <property type="match status" value="1"/>
</dbReference>
<evidence type="ECO:0000256" key="2">
    <source>
        <dbReference type="SAM" id="SignalP"/>
    </source>
</evidence>
<reference evidence="4" key="1">
    <citation type="submission" date="2015-06" db="EMBL/GenBank/DDBJ databases">
        <authorList>
            <person name="Radhakrishnan R."/>
            <person name="Underwood A."/>
            <person name="Al-Shahib A."/>
        </authorList>
    </citation>
    <scope>NUCLEOTIDE SEQUENCE</scope>
    <source>
        <strain evidence="4">P19_London_7_VIM_2_05_10</strain>
    </source>
</reference>
<evidence type="ECO:0000313" key="12">
    <source>
        <dbReference type="Proteomes" id="UP000253594"/>
    </source>
</evidence>
<feature type="signal peptide" evidence="2">
    <location>
        <begin position="1"/>
        <end position="21"/>
    </location>
</feature>
<dbReference type="EMBL" id="QORE01000369">
    <property type="protein sequence ID" value="RCI74440.1"/>
    <property type="molecule type" value="Genomic_DNA"/>
</dbReference>
<dbReference type="Proteomes" id="UP000194857">
    <property type="component" value="Unassembled WGS sequence"/>
</dbReference>
<evidence type="ECO:0000256" key="1">
    <source>
        <dbReference type="PROSITE-ProRule" id="PRU00473"/>
    </source>
</evidence>
<dbReference type="SMR" id="A0A072ZMT5"/>
<reference evidence="6 11" key="3">
    <citation type="submission" date="2017-05" db="EMBL/GenBank/DDBJ databases">
        <authorList>
            <person name="Song R."/>
            <person name="Chenine A.L."/>
            <person name="Ruprecht R.M."/>
        </authorList>
    </citation>
    <scope>NUCLEOTIDE SEQUENCE [LARGE SCALE GENOMIC DNA]</scope>
    <source>
        <strain evidence="6 11">S567_C10_BS</strain>
    </source>
</reference>
<evidence type="ECO:0000313" key="4">
    <source>
        <dbReference type="EMBL" id="CRP93733.1"/>
    </source>
</evidence>
<accession>A0A072ZMT5</accession>
<reference evidence="8 13" key="4">
    <citation type="submission" date="2017-08" db="EMBL/GenBank/DDBJ databases">
        <authorList>
            <person name="Feschi L."/>
            <person name="Jeukens J."/>
            <person name="Emond-Rheault J.-G."/>
            <person name="Kukavica-Ibrulj I."/>
            <person name="Boyle B."/>
            <person name="Levesque R.C."/>
        </authorList>
    </citation>
    <scope>NUCLEOTIDE SEQUENCE [LARGE SCALE GENOMIC DNA]</scope>
    <source>
        <strain evidence="8 13">PA-W36</strain>
    </source>
</reference>
<dbReference type="AlphaFoldDB" id="A0A072ZMT5"/>
<proteinExistence type="predicted"/>
<dbReference type="KEGG" id="paeb:NCGM1900_1561"/>
<dbReference type="InterPro" id="IPR036737">
    <property type="entry name" value="OmpA-like_sf"/>
</dbReference>
<dbReference type="Proteomes" id="UP000253594">
    <property type="component" value="Unassembled WGS sequence"/>
</dbReference>
<dbReference type="InterPro" id="IPR006665">
    <property type="entry name" value="OmpA-like"/>
</dbReference>
<keyword evidence="4" id="KW-0449">Lipoprotein</keyword>
<evidence type="ECO:0000313" key="9">
    <source>
        <dbReference type="EMBL" id="WOS75883.1"/>
    </source>
</evidence>
<dbReference type="EMBL" id="NFFZ01000003">
    <property type="protein sequence ID" value="OTI63855.1"/>
    <property type="molecule type" value="Genomic_DNA"/>
</dbReference>
<dbReference type="Proteomes" id="UP000045039">
    <property type="component" value="Unassembled WGS sequence"/>
</dbReference>
<dbReference type="SUPFAM" id="SSF103088">
    <property type="entry name" value="OmpA-like"/>
    <property type="match status" value="1"/>
</dbReference>
<evidence type="ECO:0000313" key="10">
    <source>
        <dbReference type="Proteomes" id="UP000045039"/>
    </source>
</evidence>
<reference evidence="9" key="9">
    <citation type="submission" date="2023-10" db="EMBL/GenBank/DDBJ databases">
        <title>Pathogen: clinical or host-associated sample.</title>
        <authorList>
            <person name="Hergert J."/>
            <person name="Casey R."/>
            <person name="Wagner J."/>
            <person name="Young E.L."/>
            <person name="Oakeson K.F."/>
        </authorList>
    </citation>
    <scope>NUCLEOTIDE SEQUENCE</scope>
    <source>
        <strain evidence="9">2021CK-01020</strain>
    </source>
</reference>
<reference evidence="8 13" key="6">
    <citation type="submission" date="2019-01" db="EMBL/GenBank/DDBJ databases">
        <title>The Pseudomonas aeruginosa pan-genome provides new insights on its population structure, horizontal gene transfer and pathogenicity.</title>
        <authorList>
            <person name="Freschi L."/>
            <person name="Vincent A.T."/>
            <person name="Jeukens J."/>
            <person name="Emond-Rheault J.-G."/>
            <person name="Kukavica-Ibrulj I."/>
            <person name="Dupont M.-J."/>
            <person name="Charette S.J."/>
            <person name="Boyle B."/>
            <person name="Levesque R.C."/>
        </authorList>
    </citation>
    <scope>NUCLEOTIDE SEQUENCE [LARGE SCALE GENOMIC DNA]</scope>
    <source>
        <strain evidence="8 13">PA-W36</strain>
    </source>
</reference>
<dbReference type="Proteomes" id="UP000284767">
    <property type="component" value="Unassembled WGS sequence"/>
</dbReference>
<dbReference type="Proteomes" id="UP001297540">
    <property type="component" value="Chromosome"/>
</dbReference>
<dbReference type="CDD" id="cd07185">
    <property type="entry name" value="OmpA_C-like"/>
    <property type="match status" value="1"/>
</dbReference>
<evidence type="ECO:0000313" key="11">
    <source>
        <dbReference type="Proteomes" id="UP000194857"/>
    </source>
</evidence>
<organism evidence="8 13">
    <name type="scientific">Pseudomonas aeruginosa</name>
    <dbReference type="NCBI Taxonomy" id="287"/>
    <lineage>
        <taxon>Bacteria</taxon>
        <taxon>Pseudomonadati</taxon>
        <taxon>Pseudomonadota</taxon>
        <taxon>Gammaproteobacteria</taxon>
        <taxon>Pseudomonadales</taxon>
        <taxon>Pseudomonadaceae</taxon>
        <taxon>Pseudomonas</taxon>
    </lineage>
</organism>
<gene>
    <name evidence="4" type="primary">yiaD_4</name>
    <name evidence="6" type="ORF">CAZ10_06440</name>
    <name evidence="7" type="ORF">DT376_13000</name>
    <name evidence="5" type="ORF">GUL26_05235</name>
    <name evidence="8" type="ORF">IPC1295_20335</name>
    <name evidence="9" type="ORF">L4V69_25645</name>
    <name evidence="4" type="ORF">PAERUG_P19_London_7_VIM_2_05_10_06071</name>
</gene>
<evidence type="ECO:0000313" key="6">
    <source>
        <dbReference type="EMBL" id="OTI63855.1"/>
    </source>
</evidence>
<evidence type="ECO:0000313" key="5">
    <source>
        <dbReference type="EMBL" id="MZZ11639.1"/>
    </source>
</evidence>
<dbReference type="PROSITE" id="PS51257">
    <property type="entry name" value="PROKAR_LIPOPROTEIN"/>
    <property type="match status" value="1"/>
</dbReference>
<dbReference type="Pfam" id="PF00691">
    <property type="entry name" value="OmpA"/>
    <property type="match status" value="1"/>
</dbReference>
<reference evidence="7 12" key="5">
    <citation type="submission" date="2018-07" db="EMBL/GenBank/DDBJ databases">
        <title>Mechanisms of high-level aminoglycoside resistance among Gram-negative pathogens in Brazil.</title>
        <authorList>
            <person name="Ballaben A.S."/>
            <person name="Darini A.L.C."/>
            <person name="Doi Y."/>
        </authorList>
    </citation>
    <scope>NUCLEOTIDE SEQUENCE [LARGE SCALE GENOMIC DNA]</scope>
    <source>
        <strain evidence="7 12">B2-305</strain>
    </source>
</reference>